<evidence type="ECO:0000256" key="1">
    <source>
        <dbReference type="ARBA" id="ARBA00004651"/>
    </source>
</evidence>
<sequence>MWKSDNLFSAMLPILLISKFVGLAPFSFPSSMKRDTGNLIEINTFKTLICDITYSVAVLILYIVTFPFFIMWKISKMYSTFGDRSITFIIIDCLSVSLQFMTSFLSICEIVLRNRQIIRQTVLEMCQIDVLLEINSTTRVYRKTGVILLVQVLFWCAALGILYHFDYELWYKGKDILSGLSKYETNSIRLVMVVQFVNFVHFIKNSFKTINLEIVKAFGFCDEMELDDYLLQSSQWYLMKSKNAKLTKYRHANLSMPHLKYSDFRKESLRRQSMCSRIHVLRDVHFRLNHIATMINSVYQVPILFEVMAVLTIIALKFHLGLVTIFFENVTSSPMTLFLSLNFWWIVLHLSKLILIVVSCQYATRHSARTALVVQKVALMKPLDPNTLFELQLFSQQLLHHNLAFSPCGFFTLNHCFLSSCLESLVTYIIILLQFTHAKK</sequence>
<feature type="transmembrane region" description="Helical" evidence="8">
    <location>
        <begin position="303"/>
        <end position="327"/>
    </location>
</feature>
<organism evidence="9 10">
    <name type="scientific">Zootermopsis nevadensis</name>
    <name type="common">Dampwood termite</name>
    <dbReference type="NCBI Taxonomy" id="136037"/>
    <lineage>
        <taxon>Eukaryota</taxon>
        <taxon>Metazoa</taxon>
        <taxon>Ecdysozoa</taxon>
        <taxon>Arthropoda</taxon>
        <taxon>Hexapoda</taxon>
        <taxon>Insecta</taxon>
        <taxon>Pterygota</taxon>
        <taxon>Neoptera</taxon>
        <taxon>Polyneoptera</taxon>
        <taxon>Dictyoptera</taxon>
        <taxon>Blattodea</taxon>
        <taxon>Blattoidea</taxon>
        <taxon>Termitoidae</taxon>
        <taxon>Termopsidae</taxon>
        <taxon>Zootermopsis</taxon>
    </lineage>
</organism>
<feature type="transmembrane region" description="Helical" evidence="8">
    <location>
        <begin position="48"/>
        <end position="74"/>
    </location>
</feature>
<dbReference type="GO" id="GO:0030425">
    <property type="term" value="C:dendrite"/>
    <property type="evidence" value="ECO:0007669"/>
    <property type="project" value="TreeGrafter"/>
</dbReference>
<keyword evidence="7 8" id="KW-0807">Transducer</keyword>
<protein>
    <recommendedName>
        <fullName evidence="8">Gustatory receptor</fullName>
    </recommendedName>
</protein>
<keyword evidence="10" id="KW-1185">Reference proteome</keyword>
<dbReference type="GO" id="GO:0050909">
    <property type="term" value="P:sensory perception of taste"/>
    <property type="evidence" value="ECO:0007669"/>
    <property type="project" value="InterPro"/>
</dbReference>
<dbReference type="Pfam" id="PF08395">
    <property type="entry name" value="7tm_7"/>
    <property type="match status" value="1"/>
</dbReference>
<comment type="function">
    <text evidence="8">Gustatory receptor which mediates acceptance or avoidance behavior, depending on its substrates.</text>
</comment>
<dbReference type="AlphaFoldDB" id="A0A067REL4"/>
<reference evidence="9 10" key="1">
    <citation type="journal article" date="2014" name="Nat. Commun.">
        <title>Molecular traces of alternative social organization in a termite genome.</title>
        <authorList>
            <person name="Terrapon N."/>
            <person name="Li C."/>
            <person name="Robertson H.M."/>
            <person name="Ji L."/>
            <person name="Meng X."/>
            <person name="Booth W."/>
            <person name="Chen Z."/>
            <person name="Childers C.P."/>
            <person name="Glastad K.M."/>
            <person name="Gokhale K."/>
            <person name="Gowin J."/>
            <person name="Gronenberg W."/>
            <person name="Hermansen R.A."/>
            <person name="Hu H."/>
            <person name="Hunt B.G."/>
            <person name="Huylmans A.K."/>
            <person name="Khalil S.M."/>
            <person name="Mitchell R.D."/>
            <person name="Munoz-Torres M.C."/>
            <person name="Mustard J.A."/>
            <person name="Pan H."/>
            <person name="Reese J.T."/>
            <person name="Scharf M.E."/>
            <person name="Sun F."/>
            <person name="Vogel H."/>
            <person name="Xiao J."/>
            <person name="Yang W."/>
            <person name="Yang Z."/>
            <person name="Yang Z."/>
            <person name="Zhou J."/>
            <person name="Zhu J."/>
            <person name="Brent C.S."/>
            <person name="Elsik C.G."/>
            <person name="Goodisman M.A."/>
            <person name="Liberles D.A."/>
            <person name="Roe R.M."/>
            <person name="Vargo E.L."/>
            <person name="Vilcinskas A."/>
            <person name="Wang J."/>
            <person name="Bornberg-Bauer E."/>
            <person name="Korb J."/>
            <person name="Zhang G."/>
            <person name="Liebig J."/>
        </authorList>
    </citation>
    <scope>NUCLEOTIDE SEQUENCE [LARGE SCALE GENOMIC DNA]</scope>
    <source>
        <tissue evidence="9">Whole organism</tissue>
    </source>
</reference>
<dbReference type="InParanoid" id="A0A067REL4"/>
<evidence type="ECO:0000256" key="5">
    <source>
        <dbReference type="ARBA" id="ARBA00023136"/>
    </source>
</evidence>
<feature type="transmembrane region" description="Helical" evidence="8">
    <location>
        <begin position="343"/>
        <end position="363"/>
    </location>
</feature>
<comment type="similarity">
    <text evidence="8">Belongs to the insect chemoreceptor superfamily. Gustatory receptor (GR) family.</text>
</comment>
<gene>
    <name evidence="9" type="ORF">L798_08503</name>
</gene>
<evidence type="ECO:0000256" key="7">
    <source>
        <dbReference type="ARBA" id="ARBA00023224"/>
    </source>
</evidence>
<comment type="subcellular location">
    <subcellularLocation>
        <location evidence="1 8">Cell membrane</location>
        <topology evidence="1 8">Multi-pass membrane protein</topology>
    </subcellularLocation>
</comment>
<dbReference type="InterPro" id="IPR013604">
    <property type="entry name" value="7TM_chemorcpt"/>
</dbReference>
<accession>A0A067REL4</accession>
<feature type="transmembrane region" description="Helical" evidence="8">
    <location>
        <begin position="86"/>
        <end position="112"/>
    </location>
</feature>
<keyword evidence="6 8" id="KW-0675">Receptor</keyword>
<dbReference type="GO" id="GO:0005886">
    <property type="term" value="C:plasma membrane"/>
    <property type="evidence" value="ECO:0007669"/>
    <property type="project" value="UniProtKB-SubCell"/>
</dbReference>
<dbReference type="STRING" id="136037.A0A067REL4"/>
<evidence type="ECO:0000313" key="9">
    <source>
        <dbReference type="EMBL" id="KDR17304.1"/>
    </source>
</evidence>
<dbReference type="GO" id="GO:0043025">
    <property type="term" value="C:neuronal cell body"/>
    <property type="evidence" value="ECO:0007669"/>
    <property type="project" value="TreeGrafter"/>
</dbReference>
<dbReference type="EMBL" id="KK852746">
    <property type="protein sequence ID" value="KDR17304.1"/>
    <property type="molecule type" value="Genomic_DNA"/>
</dbReference>
<evidence type="ECO:0000256" key="8">
    <source>
        <dbReference type="RuleBase" id="RU363108"/>
    </source>
</evidence>
<dbReference type="GO" id="GO:0008049">
    <property type="term" value="P:male courtship behavior"/>
    <property type="evidence" value="ECO:0007669"/>
    <property type="project" value="TreeGrafter"/>
</dbReference>
<evidence type="ECO:0000256" key="6">
    <source>
        <dbReference type="ARBA" id="ARBA00023170"/>
    </source>
</evidence>
<dbReference type="GO" id="GO:0007635">
    <property type="term" value="P:chemosensory behavior"/>
    <property type="evidence" value="ECO:0007669"/>
    <property type="project" value="TreeGrafter"/>
</dbReference>
<feature type="transmembrane region" description="Helical" evidence="8">
    <location>
        <begin position="185"/>
        <end position="203"/>
    </location>
</feature>
<keyword evidence="3 8" id="KW-0812">Transmembrane</keyword>
<dbReference type="FunCoup" id="A0A067REL4">
    <property type="interactions" value="9"/>
</dbReference>
<evidence type="ECO:0000256" key="2">
    <source>
        <dbReference type="ARBA" id="ARBA00022475"/>
    </source>
</evidence>
<dbReference type="GO" id="GO:0030424">
    <property type="term" value="C:axon"/>
    <property type="evidence" value="ECO:0007669"/>
    <property type="project" value="TreeGrafter"/>
</dbReference>
<dbReference type="PANTHER" id="PTHR21143">
    <property type="entry name" value="INVERTEBRATE GUSTATORY RECEPTOR"/>
    <property type="match status" value="1"/>
</dbReference>
<evidence type="ECO:0000313" key="10">
    <source>
        <dbReference type="Proteomes" id="UP000027135"/>
    </source>
</evidence>
<feature type="transmembrane region" description="Helical" evidence="8">
    <location>
        <begin position="146"/>
        <end position="165"/>
    </location>
</feature>
<dbReference type="GO" id="GO:0007165">
    <property type="term" value="P:signal transduction"/>
    <property type="evidence" value="ECO:0007669"/>
    <property type="project" value="UniProtKB-KW"/>
</dbReference>
<evidence type="ECO:0000256" key="3">
    <source>
        <dbReference type="ARBA" id="ARBA00022692"/>
    </source>
</evidence>
<evidence type="ECO:0000256" key="4">
    <source>
        <dbReference type="ARBA" id="ARBA00022989"/>
    </source>
</evidence>
<dbReference type="Proteomes" id="UP000027135">
    <property type="component" value="Unassembled WGS sequence"/>
</dbReference>
<feature type="transmembrane region" description="Helical" evidence="8">
    <location>
        <begin position="6"/>
        <end position="28"/>
    </location>
</feature>
<dbReference type="PANTHER" id="PTHR21143:SF133">
    <property type="entry name" value="GUSTATORY AND PHEROMONE RECEPTOR 32A-RELATED"/>
    <property type="match status" value="1"/>
</dbReference>
<proteinExistence type="inferred from homology"/>
<keyword evidence="4 8" id="KW-1133">Transmembrane helix</keyword>
<keyword evidence="2 8" id="KW-1003">Cell membrane</keyword>
<keyword evidence="5 8" id="KW-0472">Membrane</keyword>
<name>A0A067REL4_ZOONE</name>